<dbReference type="AlphaFoldDB" id="A0A4Z0MJA9"/>
<evidence type="ECO:0000313" key="3">
    <source>
        <dbReference type="Proteomes" id="UP000298284"/>
    </source>
</evidence>
<dbReference type="EMBL" id="SRKZ01000004">
    <property type="protein sequence ID" value="TGD79378.1"/>
    <property type="molecule type" value="Genomic_DNA"/>
</dbReference>
<proteinExistence type="predicted"/>
<keyword evidence="1" id="KW-0472">Membrane</keyword>
<accession>A0A4Z0MJA9</accession>
<dbReference type="RefSeq" id="WP_135531126.1">
    <property type="nucleotide sequence ID" value="NZ_SRKZ01000004.1"/>
</dbReference>
<keyword evidence="1" id="KW-0812">Transmembrane</keyword>
<name>A0A4Z0MJA9_9BACT</name>
<sequence>MSLLSVYPHLKQISRNLAESASSITCQHFRTEIRFRWHPTTSKQKRAGYLYFGAFASIWTFISFKQEAYSMLIWLAIFGLLIWGEKRWRSVNLNALSLHNDVRIDTGARQVLVVHLSDLYRREVERDRLLSFDEVRAVGVEPSGYAGILYLELADASQLFLLEVEAENIAQQIAYVLRRVIGLPEPALRAWWKF</sequence>
<evidence type="ECO:0000313" key="2">
    <source>
        <dbReference type="EMBL" id="TGD79378.1"/>
    </source>
</evidence>
<feature type="transmembrane region" description="Helical" evidence="1">
    <location>
        <begin position="46"/>
        <end position="62"/>
    </location>
</feature>
<dbReference type="Proteomes" id="UP000298284">
    <property type="component" value="Unassembled WGS sequence"/>
</dbReference>
<gene>
    <name evidence="2" type="ORF">EU557_14175</name>
</gene>
<keyword evidence="1" id="KW-1133">Transmembrane helix</keyword>
<keyword evidence="3" id="KW-1185">Reference proteome</keyword>
<reference evidence="2 3" key="1">
    <citation type="submission" date="2019-04" db="EMBL/GenBank/DDBJ databases">
        <authorList>
            <person name="Feng G."/>
            <person name="Zhang J."/>
            <person name="Zhu H."/>
        </authorList>
    </citation>
    <scope>NUCLEOTIDE SEQUENCE [LARGE SCALE GENOMIC DNA]</scope>
    <source>
        <strain evidence="2 3">JCM 19491</strain>
    </source>
</reference>
<protein>
    <submittedName>
        <fullName evidence="2">Uncharacterized protein</fullName>
    </submittedName>
</protein>
<feature type="transmembrane region" description="Helical" evidence="1">
    <location>
        <begin position="68"/>
        <end position="84"/>
    </location>
</feature>
<evidence type="ECO:0000256" key="1">
    <source>
        <dbReference type="SAM" id="Phobius"/>
    </source>
</evidence>
<comment type="caution">
    <text evidence="2">The sequence shown here is derived from an EMBL/GenBank/DDBJ whole genome shotgun (WGS) entry which is preliminary data.</text>
</comment>
<organism evidence="2 3">
    <name type="scientific">Hymenobacter wooponensis</name>
    <dbReference type="NCBI Taxonomy" id="1525360"/>
    <lineage>
        <taxon>Bacteria</taxon>
        <taxon>Pseudomonadati</taxon>
        <taxon>Bacteroidota</taxon>
        <taxon>Cytophagia</taxon>
        <taxon>Cytophagales</taxon>
        <taxon>Hymenobacteraceae</taxon>
        <taxon>Hymenobacter</taxon>
    </lineage>
</organism>
<dbReference type="OrthoDB" id="882264at2"/>